<organism evidence="2 3">
    <name type="scientific">Camelus dromedarius</name>
    <name type="common">Dromedary</name>
    <name type="synonym">Arabian camel</name>
    <dbReference type="NCBI Taxonomy" id="9838"/>
    <lineage>
        <taxon>Eukaryota</taxon>
        <taxon>Metazoa</taxon>
        <taxon>Chordata</taxon>
        <taxon>Craniata</taxon>
        <taxon>Vertebrata</taxon>
        <taxon>Euteleostomi</taxon>
        <taxon>Mammalia</taxon>
        <taxon>Eutheria</taxon>
        <taxon>Laurasiatheria</taxon>
        <taxon>Artiodactyla</taxon>
        <taxon>Tylopoda</taxon>
        <taxon>Camelidae</taxon>
        <taxon>Camelus</taxon>
    </lineage>
</organism>
<protein>
    <submittedName>
        <fullName evidence="2">Cyclin-dependent kinase 20</fullName>
    </submittedName>
</protein>
<evidence type="ECO:0000313" key="3">
    <source>
        <dbReference type="Proteomes" id="UP000299084"/>
    </source>
</evidence>
<sequence>MGQDLLQSCRFPSAQGDLPPRPTQPPDVHDFHVDRPLEEALVNPELIHPFIPEGRDAGPGPACVPPTLDNSGLLFLCSSLIQPQRAYSMPGPVPSQAMRSGMKFEGPRDWRCVRRATPDQENVSQRREVYTFQHSLCFY</sequence>
<keyword evidence="3" id="KW-1185">Reference proteome</keyword>
<dbReference type="GO" id="GO:0016301">
    <property type="term" value="F:kinase activity"/>
    <property type="evidence" value="ECO:0007669"/>
    <property type="project" value="UniProtKB-KW"/>
</dbReference>
<feature type="region of interest" description="Disordered" evidence="1">
    <location>
        <begin position="1"/>
        <end position="26"/>
    </location>
</feature>
<evidence type="ECO:0000313" key="2">
    <source>
        <dbReference type="EMBL" id="KAB1266871.1"/>
    </source>
</evidence>
<dbReference type="EMBL" id="JWIN03000015">
    <property type="protein sequence ID" value="KAB1266871.1"/>
    <property type="molecule type" value="Genomic_DNA"/>
</dbReference>
<reference evidence="2 3" key="1">
    <citation type="journal article" date="2019" name="Mol. Ecol. Resour.">
        <title>Improving Illumina assemblies with Hi-C and long reads: an example with the North African dromedary.</title>
        <authorList>
            <person name="Elbers J.P."/>
            <person name="Rogers M.F."/>
            <person name="Perelman P.L."/>
            <person name="Proskuryakova A.A."/>
            <person name="Serdyukova N.A."/>
            <person name="Johnson W.E."/>
            <person name="Horin P."/>
            <person name="Corander J."/>
            <person name="Murphy D."/>
            <person name="Burger P.A."/>
        </authorList>
    </citation>
    <scope>NUCLEOTIDE SEQUENCE [LARGE SCALE GENOMIC DNA]</scope>
    <source>
        <strain evidence="2">Drom800</strain>
        <tissue evidence="2">Blood</tissue>
    </source>
</reference>
<accession>A0A5N4D6X7</accession>
<proteinExistence type="predicted"/>
<dbReference type="AlphaFoldDB" id="A0A5N4D6X7"/>
<name>A0A5N4D6X7_CAMDR</name>
<dbReference type="Proteomes" id="UP000299084">
    <property type="component" value="Unassembled WGS sequence"/>
</dbReference>
<keyword evidence="2" id="KW-0418">Kinase</keyword>
<gene>
    <name evidence="2" type="ORF">Cadr_000018367</name>
</gene>
<evidence type="ECO:0000256" key="1">
    <source>
        <dbReference type="SAM" id="MobiDB-lite"/>
    </source>
</evidence>
<keyword evidence="2" id="KW-0808">Transferase</keyword>
<comment type="caution">
    <text evidence="2">The sequence shown here is derived from an EMBL/GenBank/DDBJ whole genome shotgun (WGS) entry which is preliminary data.</text>
</comment>